<evidence type="ECO:0000256" key="4">
    <source>
        <dbReference type="ARBA" id="ARBA00022658"/>
    </source>
</evidence>
<dbReference type="RefSeq" id="XP_036357917.1">
    <property type="nucleotide sequence ID" value="XM_036502024.1"/>
</dbReference>
<dbReference type="Gene3D" id="2.30.30.40">
    <property type="entry name" value="SH3 Domains"/>
    <property type="match status" value="1"/>
</dbReference>
<evidence type="ECO:0000256" key="5">
    <source>
        <dbReference type="PROSITE-ProRule" id="PRU00192"/>
    </source>
</evidence>
<feature type="region of interest" description="Disordered" evidence="6">
    <location>
        <begin position="2615"/>
        <end position="2635"/>
    </location>
</feature>
<evidence type="ECO:0000259" key="7">
    <source>
        <dbReference type="PROSITE" id="PS50002"/>
    </source>
</evidence>
<feature type="domain" description="DH" evidence="9">
    <location>
        <begin position="3174"/>
        <end position="3357"/>
    </location>
</feature>
<dbReference type="InterPro" id="IPR055251">
    <property type="entry name" value="SOS1_NGEF_PH"/>
</dbReference>
<feature type="compositionally biased region" description="Polar residues" evidence="6">
    <location>
        <begin position="2442"/>
        <end position="2451"/>
    </location>
</feature>
<feature type="region of interest" description="Disordered" evidence="6">
    <location>
        <begin position="2981"/>
        <end position="3057"/>
    </location>
</feature>
<feature type="compositionally biased region" description="Polar residues" evidence="6">
    <location>
        <begin position="880"/>
        <end position="890"/>
    </location>
</feature>
<dbReference type="Pfam" id="PF00621">
    <property type="entry name" value="RhoGEF"/>
    <property type="match status" value="1"/>
</dbReference>
<dbReference type="Gene3D" id="2.30.29.30">
    <property type="entry name" value="Pleckstrin-homology domain (PH domain)/Phosphotyrosine-binding domain (PTB)"/>
    <property type="match status" value="1"/>
</dbReference>
<accession>A0A7E6ET26</accession>
<dbReference type="SMART" id="SM00325">
    <property type="entry name" value="RhoGEF"/>
    <property type="match status" value="1"/>
</dbReference>
<feature type="compositionally biased region" description="Polar residues" evidence="6">
    <location>
        <begin position="373"/>
        <end position="383"/>
    </location>
</feature>
<feature type="compositionally biased region" description="Basic and acidic residues" evidence="6">
    <location>
        <begin position="2075"/>
        <end position="2090"/>
    </location>
</feature>
<dbReference type="PROSITE" id="PS50003">
    <property type="entry name" value="PH_DOMAIN"/>
    <property type="match status" value="1"/>
</dbReference>
<feature type="compositionally biased region" description="Polar residues" evidence="6">
    <location>
        <begin position="139"/>
        <end position="173"/>
    </location>
</feature>
<feature type="compositionally biased region" description="Polar residues" evidence="6">
    <location>
        <begin position="2685"/>
        <end position="2694"/>
    </location>
</feature>
<protein>
    <submittedName>
        <fullName evidence="11">Uncharacterized protein LOC115210255 isoform X5</fullName>
    </submittedName>
</protein>
<feature type="compositionally biased region" description="Basic and acidic residues" evidence="6">
    <location>
        <begin position="2650"/>
        <end position="2668"/>
    </location>
</feature>
<dbReference type="InterPro" id="IPR000219">
    <property type="entry name" value="DH_dom"/>
</dbReference>
<dbReference type="SUPFAM" id="SSF50729">
    <property type="entry name" value="PH domain-like"/>
    <property type="match status" value="1"/>
</dbReference>
<feature type="compositionally biased region" description="Polar residues" evidence="6">
    <location>
        <begin position="302"/>
        <end position="362"/>
    </location>
</feature>
<feature type="domain" description="PH" evidence="8">
    <location>
        <begin position="3388"/>
        <end position="3494"/>
    </location>
</feature>
<keyword evidence="4" id="KW-0344">Guanine-nucleotide releasing factor</keyword>
<dbReference type="SMART" id="SM00233">
    <property type="entry name" value="PH"/>
    <property type="match status" value="1"/>
</dbReference>
<evidence type="ECO:0000313" key="10">
    <source>
        <dbReference type="Proteomes" id="UP000515154"/>
    </source>
</evidence>
<dbReference type="PROSITE" id="PS50010">
    <property type="entry name" value="DH_2"/>
    <property type="match status" value="1"/>
</dbReference>
<dbReference type="CDD" id="cd11828">
    <property type="entry name" value="SH3_ARHGEF9_like"/>
    <property type="match status" value="1"/>
</dbReference>
<dbReference type="InterPro" id="IPR036028">
    <property type="entry name" value="SH3-like_dom_sf"/>
</dbReference>
<gene>
    <name evidence="11" type="primary">LOC115210255</name>
</gene>
<dbReference type="CDD" id="cd00160">
    <property type="entry name" value="RhoGEF"/>
    <property type="match status" value="1"/>
</dbReference>
<evidence type="ECO:0000259" key="8">
    <source>
        <dbReference type="PROSITE" id="PS50003"/>
    </source>
</evidence>
<dbReference type="InterPro" id="IPR001452">
    <property type="entry name" value="SH3_domain"/>
</dbReference>
<feature type="region of interest" description="Disordered" evidence="6">
    <location>
        <begin position="2647"/>
        <end position="2705"/>
    </location>
</feature>
<dbReference type="PROSITE" id="PS50002">
    <property type="entry name" value="SH3"/>
    <property type="match status" value="1"/>
</dbReference>
<feature type="compositionally biased region" description="Polar residues" evidence="6">
    <location>
        <begin position="122"/>
        <end position="131"/>
    </location>
</feature>
<keyword evidence="3" id="KW-0963">Cytoplasm</keyword>
<organism evidence="10 11">
    <name type="scientific">Octopus sinensis</name>
    <name type="common">East Asian common octopus</name>
    <dbReference type="NCBI Taxonomy" id="2607531"/>
    <lineage>
        <taxon>Eukaryota</taxon>
        <taxon>Metazoa</taxon>
        <taxon>Spiralia</taxon>
        <taxon>Lophotrochozoa</taxon>
        <taxon>Mollusca</taxon>
        <taxon>Cephalopoda</taxon>
        <taxon>Coleoidea</taxon>
        <taxon>Octopodiformes</taxon>
        <taxon>Octopoda</taxon>
        <taxon>Incirrata</taxon>
        <taxon>Octopodidae</taxon>
        <taxon>Octopus</taxon>
    </lineage>
</organism>
<feature type="compositionally biased region" description="Polar residues" evidence="6">
    <location>
        <begin position="91"/>
        <end position="115"/>
    </location>
</feature>
<dbReference type="PANTHER" id="PTHR47544:SF3">
    <property type="entry name" value="RHO GUANINE NUCLEOTIDE EXCHANGE FACTOR 4 ISOFORM X1"/>
    <property type="match status" value="1"/>
</dbReference>
<feature type="region of interest" description="Disordered" evidence="6">
    <location>
        <begin position="1575"/>
        <end position="1594"/>
    </location>
</feature>
<dbReference type="InterPro" id="IPR011993">
    <property type="entry name" value="PH-like_dom_sf"/>
</dbReference>
<feature type="compositionally biased region" description="Polar residues" evidence="6">
    <location>
        <begin position="897"/>
        <end position="906"/>
    </location>
</feature>
<proteinExistence type="predicted"/>
<comment type="subcellular location">
    <subcellularLocation>
        <location evidence="1">Cytoplasm</location>
    </subcellularLocation>
</comment>
<feature type="compositionally biased region" description="Low complexity" evidence="6">
    <location>
        <begin position="3025"/>
        <end position="3036"/>
    </location>
</feature>
<dbReference type="PANTHER" id="PTHR47544">
    <property type="entry name" value="RHO GUANINE NUCLEOTIDE EXCHANGE FACTOR 4"/>
    <property type="match status" value="1"/>
</dbReference>
<dbReference type="SUPFAM" id="SSF50044">
    <property type="entry name" value="SH3-domain"/>
    <property type="match status" value="1"/>
</dbReference>
<feature type="compositionally biased region" description="Basic and acidic residues" evidence="6">
    <location>
        <begin position="653"/>
        <end position="675"/>
    </location>
</feature>
<feature type="compositionally biased region" description="Basic and acidic residues" evidence="6">
    <location>
        <begin position="933"/>
        <end position="942"/>
    </location>
</feature>
<dbReference type="GO" id="GO:0005085">
    <property type="term" value="F:guanyl-nucleotide exchange factor activity"/>
    <property type="evidence" value="ECO:0007669"/>
    <property type="project" value="UniProtKB-KW"/>
</dbReference>
<feature type="region of interest" description="Disordered" evidence="6">
    <location>
        <begin position="277"/>
        <end position="383"/>
    </location>
</feature>
<feature type="region of interest" description="Disordered" evidence="6">
    <location>
        <begin position="507"/>
        <end position="541"/>
    </location>
</feature>
<dbReference type="Proteomes" id="UP000515154">
    <property type="component" value="Linkage group LG4"/>
</dbReference>
<dbReference type="Pfam" id="PF22697">
    <property type="entry name" value="SOS1_NGEF_PH"/>
    <property type="match status" value="1"/>
</dbReference>
<feature type="region of interest" description="Disordered" evidence="6">
    <location>
        <begin position="2348"/>
        <end position="2382"/>
    </location>
</feature>
<evidence type="ECO:0000256" key="6">
    <source>
        <dbReference type="SAM" id="MobiDB-lite"/>
    </source>
</evidence>
<keyword evidence="10" id="KW-1185">Reference proteome</keyword>
<keyword evidence="2 5" id="KW-0728">SH3 domain</keyword>
<feature type="compositionally biased region" description="Polar residues" evidence="6">
    <location>
        <begin position="531"/>
        <end position="541"/>
    </location>
</feature>
<dbReference type="GO" id="GO:0005737">
    <property type="term" value="C:cytoplasm"/>
    <property type="evidence" value="ECO:0007669"/>
    <property type="project" value="UniProtKB-SubCell"/>
</dbReference>
<dbReference type="InterPro" id="IPR035899">
    <property type="entry name" value="DBL_dom_sf"/>
</dbReference>
<dbReference type="InterPro" id="IPR001849">
    <property type="entry name" value="PH_domain"/>
</dbReference>
<evidence type="ECO:0000256" key="1">
    <source>
        <dbReference type="ARBA" id="ARBA00004496"/>
    </source>
</evidence>
<feature type="compositionally biased region" description="Basic and acidic residues" evidence="6">
    <location>
        <begin position="797"/>
        <end position="813"/>
    </location>
</feature>
<evidence type="ECO:0000259" key="9">
    <source>
        <dbReference type="PROSITE" id="PS50010"/>
    </source>
</evidence>
<dbReference type="SUPFAM" id="SSF48065">
    <property type="entry name" value="DBL homology domain (DH-domain)"/>
    <property type="match status" value="1"/>
</dbReference>
<feature type="compositionally biased region" description="Polar residues" evidence="6">
    <location>
        <begin position="64"/>
        <end position="84"/>
    </location>
</feature>
<feature type="region of interest" description="Disordered" evidence="6">
    <location>
        <begin position="53"/>
        <end position="173"/>
    </location>
</feature>
<feature type="region of interest" description="Disordered" evidence="6">
    <location>
        <begin position="3150"/>
        <end position="3169"/>
    </location>
</feature>
<feature type="region of interest" description="Disordered" evidence="6">
    <location>
        <begin position="650"/>
        <end position="681"/>
    </location>
</feature>
<evidence type="ECO:0000256" key="3">
    <source>
        <dbReference type="ARBA" id="ARBA00022490"/>
    </source>
</evidence>
<feature type="compositionally biased region" description="Low complexity" evidence="6">
    <location>
        <begin position="289"/>
        <end position="301"/>
    </location>
</feature>
<sequence length="3590" mass="399760">MDSTKIINNQPADGFHNSTVYRKCDGVSGEGSGEIILSSDYGGVSAGNRVEMKKSSSPCKIPVQQKQKTNMSTGTKHSVKSSQLPRGKSTLIDQTTRISLNKQTTQQTSADSSRLPSKCTGKKSSLVNGDTNVKKQGDKNTSNLKNINVGKSVSSSKIHRNTALSKTKHQTTSDISSKNCNELISVDKHISAVLSEELPEDSESAIDEVKVVNELNDKFRLRSDSESSHASHSSFCSQLSTSSVKSSICLPSSTKGGLGKTSKILTSSCSRLAVSKAETKLQKKPSMLSRTTSSTTVSRTSNSALSHPSKSSPAHSRLTSRVNTENLQRAVSTGSLRNNSNKSSIPPTGRSNTTATKSSGLSLRQKKVADSASDLSVNSTTRLGSRIQNKESLKTVSSENLSNKIQNSFGKSCENLAKKKKNVLQASCENLSVKSRNNSVTTSDSTLQQKGISHNKKLTPTQSISNGGLVHQKEKYSGGMSLLKASRISGSSSSSIPTAATAADKLDNKKLSNVRPTTSAVTERRTGVGLGSNQEGKPTTNIDRSQIKKSIPATGKKTTSLKSNEAIEPLSKKKLVAKTSRGFSDHKVTSNLPTASSKASSGIKKSKLLEAQSHNVVSQTAGKNFQGKATYDSNRLQLDKTRNTLSVNEVENSELHYKELDDAPENEDKVDKDSSSTKPNISENFAYDDYMIITEALSDESISGPSVHVGDLDNVSNPNHLSDVDASESYQTSSSASALDISLHEDYVYNGSLVTSSSDNYTDKHTGFQCTQSAVHACREVTSSYQTNTSEDECSEKEEKEEMERKEDTEENRVKLKLSDHGVIKSDAYSDKTFDYEASYDCNLSSCGYQQPQKHYGQPCPHQQYPHHPPQHHYHPPHQSTGTENSFKNLSTDDGRGAQSSPQLHSINDSKCVYSFEFEEGQNQKQAEEDGEEKAVGESENLEEKASVVVFKSADIYRVAGHGMPVVEFTPPQIAHHNISRNENSGSGGCNPVSATDRTSKDVTATKTTTVLRGDDTEGELAGAERSDEEAVDCPVNKLLQRERDRPTSFTQVNVGEEARFKQQISFGEVAVTTTTTILAATIKADVTNSSLQEMADQPGIQSSKLQLGDLHTSQTRTQTYDRDVMCEKGDLSRSTATLFMEQQQQQLNSNATRQMTGPFLPSEMGFLAGQMLSPCSNDSSSFKDISDGAVTPLSDVQEIFDQETSQLNDISNVDELSGTCKHVSDIAEGETEGVLIEIEDSTLQVSGSPDGEDEIIVEEQDYVVTDERNYNEESTHFTNDDIIGERPIVDAGEDLAEVTLDSNETQNLWFSIEAETDSQYENLSTSITLENIAESSIGEDVEELLDQSPSIESSNTSSRIHGNLHESILRQLQTQISEDDAPDILSEEISPSLEHLQLRTKSEETDFGKSDQQLISGCNEKRINKDSYLHSHQLEPCFHTDSLAENIQQRPADVKLGNFKSQTKNCLSGNTVLDDKNLLETNFNFNEDVQRAYTNSLKYGYKNEFDSLDVNICNNDISQEMEIEDGGFVILKNEGVKKTNDNSNQDFTLRQLQGTLNLRKQKILELCGQTESVSSKDIKSPSPTKVSIDRKERSPSFKRLDAFCTIPGSINENISPTKTNSSLALNIPKADTLQNLSPKTDEIVSPIKESWIKHEGKWRRGYILDDGSSIPSEKYQDYILKSTPVTPNSDGEHSFIEKYSSAQIMKSDSFEENSLTLKQEQSSNFEEISKCTMELFNQSPVLEEEVFGNNEEEFTHENLKMHKTVLGDITSSKESYDSVDGQPSEINILSLDTNSKIKDYGKTEITEAEMTHKSQAELTLQTETVQPVITEQKTYSPEIVDDIPFVDMDETVCDSNIVSIASVKLKNSASQDLPEVTPMQDTLSSVNTKFKSKEMESILDLQENSMEQLPHPSVIESTSISEYETAVDLDTITDDPSTHSSVDELKCEPLIDSGFEHPLHEFDNVSMAVSDIVTTNDTDSGRLIDSGIAQPSDMDWVPITDEYDILPANAEECVPYLNCEPVNANKRMQHDSDDALPIHSKEVVNEIDSPRKLIDSQSLPMDIPQGKSPGLSTDMERNKIKNKHTEKQEMNFANSSDAYHASEETESSLGNQKDMPMLEQDIYGSSPREVGSLCDEIFSIIGSPTLLNESWKKLSQNKSESDLSKSENELYFDGKRTYRNLPTSRSVYANIIRSSIYENSESESSESLDSITKISYDDLKQTKDKNNIKLKGQGYSSNEDSPEGLMSSMDFYLDASEFARACWSDRSTLSEFYQVGSHQKLRASDSSTYGVSPDISFCNKLLKDLCPLIKPDLKGIYAVKGEDSQDIKLLAEISELDETCGENNHILSQTERSENIQHNDNSLSRSETYWSPGSSPSMRKPYRRSLSLPFANHDGEDGRSILHCSKVDLEYPVTTAGFGSPPELPSKIGRSLRKHNTVRRFSTQRSLSSDYTKEKHLSTSAEGHGYSRVLDDLSPSHHTVSFTPATEEIAGSDYSKTLLKRPTDRPASLDEVQLRAQFLDLRLKGYNASEVTTSKSNGKVSPSLSDHFNKPCLYDSETGIIIQHGDEINYLPPKSPGILRRMFRRGRSFSEKVKPLRPDEVLIAPKESLARKMSMKSIFRRSRSGSNSSQKSKEFDASIKDLLGSNAGRLEDGSDDRMSKESFEKGSDPSGLPLTPMSDEGSHRSNFSSLSMISSAGSTPPTSPASFSCTLVGSDIPKDEVFEDDNTLSLAYDKNYNSKLLSFRKSCKQHQARNSFVGKGVSESEATGAYSGSSSNSNAYFAASDLHSGSGSSFQHPTPMSAQEMDKLAAVARGEMVSSNSSDSGIQHDSSLQSSNESLKVYQWKIGKEKERRDGYDFKVVDVTLGNEQMISENSHEVIHRKHSVSSRERPKSDINVHWPQHVKQVASYFDPRHLREHRESTISRPRPKSDLGGSTLSSEAMKEFLQGKLPQSQSQKTISEMNRTSYLVTKARRVLDDKMSTPHPIKSRIADRSALTKQKKILGRSHSMPENLNKIHKRRRIHPSGSDPLSDLLSQHSTNDDSSDESEVSMDYSLPDKCHSTRTSQLGLAPLDEIFETENLTYAEALWDHVTMDPDELAFRAGEVIKVTDMIDKDWWWGILEDKDGWFPANFVRLRANQDHHLEEAAKLEGADSSKDSSSNVGKTHQFNSNQARTNVINEIISAEREYVHQLDDVLQGYVVQAKKRPDMFPDDKISTIFGNLEDIYTFSKKFFKSLEVSLKDDLHQSEVGHCFIEHRKGFEIYSDYCNNHPHACDQLKELCKNKRYRHFFEGCRLLQDMKQIPLEGFLLTPVQKICKYPLQLAELLKYTSTSHPDYHDVCEALDAMKKIACLINERKRRMESIEKIAEWQATVEDWEGPDLLETSSELIYSGELSKVNSSGWTQERYFFLFDHQLIYCRKDLLKKNSFSFRGRIYLDHSKIYPVVDGRDPQFNVYVKNGWKLHDNKRNKSFLVFSKNAVEKDRWLKAFEEERKKVKSDQENGFTIPPSLRKSCARNSFRTKTQPERPKEKLMKKNMPMSFRHQQELWKNLPAHATLPRGMTNPTLFERVPHTSANKKRSWFPFPGKKKR</sequence>
<feature type="region of interest" description="Disordered" evidence="6">
    <location>
        <begin position="2442"/>
        <end position="2470"/>
    </location>
</feature>
<feature type="region of interest" description="Disordered" evidence="6">
    <location>
        <begin position="919"/>
        <end position="942"/>
    </location>
</feature>
<feature type="compositionally biased region" description="Polar residues" evidence="6">
    <location>
        <begin position="3158"/>
        <end position="3169"/>
    </location>
</feature>
<evidence type="ECO:0000313" key="11">
    <source>
        <dbReference type="RefSeq" id="XP_036357917.1"/>
    </source>
</evidence>
<name>A0A7E6ET26_9MOLL</name>
<dbReference type="GO" id="GO:0035556">
    <property type="term" value="P:intracellular signal transduction"/>
    <property type="evidence" value="ECO:0007669"/>
    <property type="project" value="InterPro"/>
</dbReference>
<reference evidence="11" key="1">
    <citation type="submission" date="2025-08" db="UniProtKB">
        <authorList>
            <consortium name="RefSeq"/>
        </authorList>
    </citation>
    <scope>IDENTIFICATION</scope>
</reference>
<dbReference type="Gene3D" id="1.20.900.10">
    <property type="entry name" value="Dbl homology (DH) domain"/>
    <property type="match status" value="1"/>
</dbReference>
<feature type="region of interest" description="Disordered" evidence="6">
    <location>
        <begin position="853"/>
        <end position="906"/>
    </location>
</feature>
<dbReference type="Pfam" id="PF07653">
    <property type="entry name" value="SH3_2"/>
    <property type="match status" value="1"/>
</dbReference>
<dbReference type="CDD" id="cd01224">
    <property type="entry name" value="PH_Collybistin_ASEF"/>
    <property type="match status" value="1"/>
</dbReference>
<feature type="region of interest" description="Disordered" evidence="6">
    <location>
        <begin position="2052"/>
        <end position="2116"/>
    </location>
</feature>
<feature type="compositionally biased region" description="Low complexity" evidence="6">
    <location>
        <begin position="2695"/>
        <end position="2705"/>
    </location>
</feature>
<dbReference type="SMART" id="SM00326">
    <property type="entry name" value="SH3"/>
    <property type="match status" value="1"/>
</dbReference>
<feature type="domain" description="SH3" evidence="7">
    <location>
        <begin position="3080"/>
        <end position="3139"/>
    </location>
</feature>
<dbReference type="InterPro" id="IPR001331">
    <property type="entry name" value="GDS_CDC24_CS"/>
</dbReference>
<dbReference type="PROSITE" id="PS00741">
    <property type="entry name" value="DH_1"/>
    <property type="match status" value="1"/>
</dbReference>
<feature type="region of interest" description="Disordered" evidence="6">
    <location>
        <begin position="785"/>
        <end position="813"/>
    </location>
</feature>
<feature type="region of interest" description="Disordered" evidence="6">
    <location>
        <begin position="978"/>
        <end position="1002"/>
    </location>
</feature>
<evidence type="ECO:0000256" key="2">
    <source>
        <dbReference type="ARBA" id="ARBA00022443"/>
    </source>
</evidence>
<feature type="compositionally biased region" description="Polar residues" evidence="6">
    <location>
        <begin position="2359"/>
        <end position="2378"/>
    </location>
</feature>